<dbReference type="AlphaFoldDB" id="A0A4S4LMU6"/>
<comment type="caution">
    <text evidence="2">The sequence shown here is derived from an EMBL/GenBank/DDBJ whole genome shotgun (WGS) entry which is preliminary data.</text>
</comment>
<keyword evidence="1" id="KW-0175">Coiled coil</keyword>
<keyword evidence="3" id="KW-1185">Reference proteome</keyword>
<organism evidence="2 3">
    <name type="scientific">Antrodiella citrinella</name>
    <dbReference type="NCBI Taxonomy" id="2447956"/>
    <lineage>
        <taxon>Eukaryota</taxon>
        <taxon>Fungi</taxon>
        <taxon>Dikarya</taxon>
        <taxon>Basidiomycota</taxon>
        <taxon>Agaricomycotina</taxon>
        <taxon>Agaricomycetes</taxon>
        <taxon>Polyporales</taxon>
        <taxon>Steccherinaceae</taxon>
        <taxon>Antrodiella</taxon>
    </lineage>
</organism>
<name>A0A4S4LMU6_9APHY</name>
<evidence type="ECO:0000256" key="1">
    <source>
        <dbReference type="SAM" id="Coils"/>
    </source>
</evidence>
<accession>A0A4S4LMU6</accession>
<gene>
    <name evidence="2" type="ORF">EUX98_g9712</name>
</gene>
<proteinExistence type="predicted"/>
<dbReference type="EMBL" id="SGPM01001057">
    <property type="protein sequence ID" value="THH13532.1"/>
    <property type="molecule type" value="Genomic_DNA"/>
</dbReference>
<feature type="coiled-coil region" evidence="1">
    <location>
        <begin position="3"/>
        <end position="30"/>
    </location>
</feature>
<evidence type="ECO:0000313" key="2">
    <source>
        <dbReference type="EMBL" id="THH13532.1"/>
    </source>
</evidence>
<reference evidence="2 3" key="1">
    <citation type="submission" date="2019-02" db="EMBL/GenBank/DDBJ databases">
        <title>Genome sequencing of the rare red list fungi Antrodiella citrinella (Flaviporus citrinellus).</title>
        <authorList>
            <person name="Buettner E."/>
            <person name="Kellner H."/>
        </authorList>
    </citation>
    <scope>NUCLEOTIDE SEQUENCE [LARGE SCALE GENOMIC DNA]</scope>
    <source>
        <strain evidence="2 3">DSM 108506</strain>
    </source>
</reference>
<evidence type="ECO:0000313" key="3">
    <source>
        <dbReference type="Proteomes" id="UP000308730"/>
    </source>
</evidence>
<feature type="non-terminal residue" evidence="2">
    <location>
        <position position="196"/>
    </location>
</feature>
<protein>
    <submittedName>
        <fullName evidence="2">Uncharacterized protein</fullName>
    </submittedName>
</protein>
<dbReference type="Proteomes" id="UP000308730">
    <property type="component" value="Unassembled WGS sequence"/>
</dbReference>
<sequence>MAEKTTEHEKEELKTKLKMFQLEKAELEGQAKFYPAREGGGIDYNRDGARMEERRPLDHWSLASSSLSVGVFIMSHDSSVERSDVSDSLQIYRTLETYMDKLDIPEATDAIVGNMKSHIEHLRHHETLNMFVPTSNATLHVELDRVLLAMLDCAPCVEGRIYTIRVITACAEQAKEDHPKEEDIIARHMALGKYLR</sequence>